<name>A0A091MVQ9_9PASS</name>
<evidence type="ECO:0000313" key="2">
    <source>
        <dbReference type="Proteomes" id="UP000053537"/>
    </source>
</evidence>
<proteinExistence type="predicted"/>
<sequence>SNSKNKIIEVFWVSIGSSASFEAPTFPPHCRFQPSA</sequence>
<dbReference type="Proteomes" id="UP000053537">
    <property type="component" value="Unassembled WGS sequence"/>
</dbReference>
<gene>
    <name evidence="1" type="ORF">N310_10269</name>
</gene>
<dbReference type="EMBL" id="KK837570">
    <property type="protein sequence ID" value="KFP80762.1"/>
    <property type="molecule type" value="Genomic_DNA"/>
</dbReference>
<accession>A0A091MVQ9</accession>
<keyword evidence="2" id="KW-1185">Reference proteome</keyword>
<evidence type="ECO:0000313" key="1">
    <source>
        <dbReference type="EMBL" id="KFP80762.1"/>
    </source>
</evidence>
<dbReference type="AlphaFoldDB" id="A0A091MVQ9"/>
<feature type="non-terminal residue" evidence="1">
    <location>
        <position position="36"/>
    </location>
</feature>
<reference evidence="1 2" key="1">
    <citation type="submission" date="2014-04" db="EMBL/GenBank/DDBJ databases">
        <title>Genome evolution of avian class.</title>
        <authorList>
            <person name="Zhang G."/>
            <person name="Li C."/>
        </authorList>
    </citation>
    <scope>NUCLEOTIDE SEQUENCE [LARGE SCALE GENOMIC DNA]</scope>
    <source>
        <strain evidence="1">BGI_N310</strain>
    </source>
</reference>
<feature type="non-terminal residue" evidence="1">
    <location>
        <position position="1"/>
    </location>
</feature>
<protein>
    <submittedName>
        <fullName evidence="1">Uncharacterized protein</fullName>
    </submittedName>
</protein>
<organism evidence="1 2">
    <name type="scientific">Acanthisitta chloris</name>
    <name type="common">rifleman</name>
    <dbReference type="NCBI Taxonomy" id="57068"/>
    <lineage>
        <taxon>Eukaryota</taxon>
        <taxon>Metazoa</taxon>
        <taxon>Chordata</taxon>
        <taxon>Craniata</taxon>
        <taxon>Vertebrata</taxon>
        <taxon>Euteleostomi</taxon>
        <taxon>Archelosauria</taxon>
        <taxon>Archosauria</taxon>
        <taxon>Dinosauria</taxon>
        <taxon>Saurischia</taxon>
        <taxon>Theropoda</taxon>
        <taxon>Coelurosauria</taxon>
        <taxon>Aves</taxon>
        <taxon>Neognathae</taxon>
        <taxon>Neoaves</taxon>
        <taxon>Telluraves</taxon>
        <taxon>Australaves</taxon>
        <taxon>Passeriformes</taxon>
        <taxon>Acanthisittidae</taxon>
        <taxon>Acanthisitta</taxon>
    </lineage>
</organism>